<evidence type="ECO:0000313" key="4">
    <source>
        <dbReference type="Proteomes" id="UP000580568"/>
    </source>
</evidence>
<gene>
    <name evidence="3" type="ORF">bsdtw1_02515</name>
</gene>
<evidence type="ECO:0000313" key="3">
    <source>
        <dbReference type="EMBL" id="GFP76413.1"/>
    </source>
</evidence>
<name>A0A6V8SNH6_9CLOT</name>
<dbReference type="GO" id="GO:0016491">
    <property type="term" value="F:oxidoreductase activity"/>
    <property type="evidence" value="ECO:0007669"/>
    <property type="project" value="UniProtKB-KW"/>
</dbReference>
<dbReference type="RefSeq" id="WP_183277840.1">
    <property type="nucleotide sequence ID" value="NZ_BLZR01000001.1"/>
</dbReference>
<dbReference type="Gene3D" id="3.20.20.100">
    <property type="entry name" value="NADP-dependent oxidoreductase domain"/>
    <property type="match status" value="1"/>
</dbReference>
<dbReference type="EMBL" id="BLZR01000001">
    <property type="protein sequence ID" value="GFP76413.1"/>
    <property type="molecule type" value="Genomic_DNA"/>
</dbReference>
<sequence length="322" mass="35795">MKYKNNDIELNKLGLGCGGMRDDANKAENIATIHEALDFGVNHLNTADFYASGKSEMIIGEALKGQKREKAYVSVKFGMQVAPNSAMYGLDVRPESIKNYLTYTLKRLNLDYIDLYQPARIDLGIPVEETIGAISDLVKAGYVRHIGLTQVDADTLRKANSVHPISFIESEYSLFNRSIEKDIIPAARELGIGVVAFGSLAHGLLSGTWLKDKAHSYNSFIPLFFEENIDKNLELVEYLRKIADEKHITIPQLALAWHLSKGDDIITLVGASRRTTLQDSLKSLKVNLSASDIERIEKAIPEDKIAGASFPKREFRNGIAVR</sequence>
<evidence type="ECO:0000256" key="1">
    <source>
        <dbReference type="ARBA" id="ARBA00023002"/>
    </source>
</evidence>
<proteinExistence type="predicted"/>
<feature type="domain" description="NADP-dependent oxidoreductase" evidence="2">
    <location>
        <begin position="13"/>
        <end position="299"/>
    </location>
</feature>
<dbReference type="GO" id="GO:0005737">
    <property type="term" value="C:cytoplasm"/>
    <property type="evidence" value="ECO:0007669"/>
    <property type="project" value="TreeGrafter"/>
</dbReference>
<keyword evidence="4" id="KW-1185">Reference proteome</keyword>
<dbReference type="InterPro" id="IPR050791">
    <property type="entry name" value="Aldo-Keto_reductase"/>
</dbReference>
<organism evidence="3 4">
    <name type="scientific">Clostridium fungisolvens</name>
    <dbReference type="NCBI Taxonomy" id="1604897"/>
    <lineage>
        <taxon>Bacteria</taxon>
        <taxon>Bacillati</taxon>
        <taxon>Bacillota</taxon>
        <taxon>Clostridia</taxon>
        <taxon>Eubacteriales</taxon>
        <taxon>Clostridiaceae</taxon>
        <taxon>Clostridium</taxon>
    </lineage>
</organism>
<protein>
    <submittedName>
        <fullName evidence="3">NADH-specific methylglyoxal reductase</fullName>
    </submittedName>
</protein>
<reference evidence="3 4" key="1">
    <citation type="submission" date="2020-07" db="EMBL/GenBank/DDBJ databases">
        <title>A new beta-1,3-glucan-decomposing anaerobic bacterium isolated from anoxic soil subjected to biological soil disinfestation.</title>
        <authorList>
            <person name="Ueki A."/>
            <person name="Tonouchi A."/>
        </authorList>
    </citation>
    <scope>NUCLEOTIDE SEQUENCE [LARGE SCALE GENOMIC DNA]</scope>
    <source>
        <strain evidence="3 4">TW1</strain>
    </source>
</reference>
<dbReference type="InterPro" id="IPR036812">
    <property type="entry name" value="NAD(P)_OxRdtase_dom_sf"/>
</dbReference>
<dbReference type="InterPro" id="IPR023210">
    <property type="entry name" value="NADP_OxRdtase_dom"/>
</dbReference>
<dbReference type="Pfam" id="PF00248">
    <property type="entry name" value="Aldo_ket_red"/>
    <property type="match status" value="1"/>
</dbReference>
<comment type="caution">
    <text evidence="3">The sequence shown here is derived from an EMBL/GenBank/DDBJ whole genome shotgun (WGS) entry which is preliminary data.</text>
</comment>
<dbReference type="AlphaFoldDB" id="A0A6V8SNH6"/>
<dbReference type="Proteomes" id="UP000580568">
    <property type="component" value="Unassembled WGS sequence"/>
</dbReference>
<dbReference type="PANTHER" id="PTHR43625">
    <property type="entry name" value="AFLATOXIN B1 ALDEHYDE REDUCTASE"/>
    <property type="match status" value="1"/>
</dbReference>
<dbReference type="SUPFAM" id="SSF51430">
    <property type="entry name" value="NAD(P)-linked oxidoreductase"/>
    <property type="match status" value="1"/>
</dbReference>
<dbReference type="PANTHER" id="PTHR43625:SF40">
    <property type="entry name" value="ALDO-KETO REDUCTASE YAKC [NADP(+)]"/>
    <property type="match status" value="1"/>
</dbReference>
<keyword evidence="1" id="KW-0560">Oxidoreductase</keyword>
<evidence type="ECO:0000259" key="2">
    <source>
        <dbReference type="Pfam" id="PF00248"/>
    </source>
</evidence>
<accession>A0A6V8SNH6</accession>